<keyword evidence="4" id="KW-1185">Reference proteome</keyword>
<sequence length="487" mass="52848">MTKKKKKPPFASHLVPRYAPRSMVASASGKLLERCLFRARSAHSARKSSASCPPVSQSSLPGLSQVIPPIPSPAQSLPGSGSRSQELCLSPTSQSSPSPATVASPAPSATGSGSSPSRAPPVPNKPISPTAPPSTGKKWSSLFPATAALKSYGPPETHISGVPFILIPDENVGKAKEEFKDFIYASFPGHPPEMGRIIGVINAIWARTGPRIYVHRIGPGCFLIKVSNPRTRAILLSRNLWNITGHPMCVAPWSPDFTPEQPPLTKAQVMVEFRGIPYLLFNDDSLARIASGVGEPKALSPETARKDTFEVAKIVVEVDLFRELPTTLVSGLSSGKEFVVSVTYPWLPPRCGDCSAFGHTYSHCPKRPPPTRERRKPQSRSRSRSRSRNKSSAGAKEGRRSRPGRSMATRWEKKSTEPTPETVMNDEGVQVSDESDPKPKPGLSEEEGMFKHDPPTGVSMALAEVFRENPFFLVERKKSGRKVTQNP</sequence>
<evidence type="ECO:0000313" key="3">
    <source>
        <dbReference type="EMBL" id="CAA7041571.1"/>
    </source>
</evidence>
<feature type="domain" description="DUF4283" evidence="2">
    <location>
        <begin position="176"/>
        <end position="261"/>
    </location>
</feature>
<feature type="region of interest" description="Disordered" evidence="1">
    <location>
        <begin position="1"/>
        <end position="22"/>
    </location>
</feature>
<evidence type="ECO:0000259" key="2">
    <source>
        <dbReference type="Pfam" id="PF14111"/>
    </source>
</evidence>
<evidence type="ECO:0000256" key="1">
    <source>
        <dbReference type="SAM" id="MobiDB-lite"/>
    </source>
</evidence>
<dbReference type="PANTHER" id="PTHR31286">
    <property type="entry name" value="GLYCINE-RICH CELL WALL STRUCTURAL PROTEIN 1.8-LIKE"/>
    <property type="match status" value="1"/>
</dbReference>
<feature type="region of interest" description="Disordered" evidence="1">
    <location>
        <begin position="43"/>
        <end position="139"/>
    </location>
</feature>
<proteinExistence type="predicted"/>
<dbReference type="InterPro" id="IPR025558">
    <property type="entry name" value="DUF4283"/>
</dbReference>
<accession>A0A6D2JDV7</accession>
<comment type="caution">
    <text evidence="3">The sequence shown here is derived from an EMBL/GenBank/DDBJ whole genome shotgun (WGS) entry which is preliminary data.</text>
</comment>
<dbReference type="InterPro" id="IPR040256">
    <property type="entry name" value="At4g02000-like"/>
</dbReference>
<reference evidence="3" key="1">
    <citation type="submission" date="2020-01" db="EMBL/GenBank/DDBJ databases">
        <authorList>
            <person name="Mishra B."/>
        </authorList>
    </citation>
    <scope>NUCLEOTIDE SEQUENCE [LARGE SCALE GENOMIC DNA]</scope>
</reference>
<feature type="compositionally biased region" description="Pro residues" evidence="1">
    <location>
        <begin position="118"/>
        <end position="132"/>
    </location>
</feature>
<dbReference type="Proteomes" id="UP000467841">
    <property type="component" value="Unassembled WGS sequence"/>
</dbReference>
<dbReference type="EMBL" id="CACVBM020001250">
    <property type="protein sequence ID" value="CAA7041571.1"/>
    <property type="molecule type" value="Genomic_DNA"/>
</dbReference>
<feature type="compositionally biased region" description="Low complexity" evidence="1">
    <location>
        <begin position="47"/>
        <end position="59"/>
    </location>
</feature>
<dbReference type="AlphaFoldDB" id="A0A6D2JDV7"/>
<feature type="compositionally biased region" description="Low complexity" evidence="1">
    <location>
        <begin position="90"/>
        <end position="117"/>
    </location>
</feature>
<dbReference type="OrthoDB" id="1112026at2759"/>
<gene>
    <name evidence="3" type="ORF">MERR_LOCUS28806</name>
</gene>
<feature type="compositionally biased region" description="Polar residues" evidence="1">
    <location>
        <begin position="73"/>
        <end position="87"/>
    </location>
</feature>
<evidence type="ECO:0000313" key="4">
    <source>
        <dbReference type="Proteomes" id="UP000467841"/>
    </source>
</evidence>
<feature type="region of interest" description="Disordered" evidence="1">
    <location>
        <begin position="360"/>
        <end position="456"/>
    </location>
</feature>
<feature type="compositionally biased region" description="Basic residues" evidence="1">
    <location>
        <begin position="373"/>
        <end position="389"/>
    </location>
</feature>
<protein>
    <recommendedName>
        <fullName evidence="2">DUF4283 domain-containing protein</fullName>
    </recommendedName>
</protein>
<dbReference type="Pfam" id="PF14111">
    <property type="entry name" value="DUF4283"/>
    <property type="match status" value="1"/>
</dbReference>
<name>A0A6D2JDV7_9BRAS</name>
<dbReference type="PANTHER" id="PTHR31286:SF87">
    <property type="entry name" value="DUF4283 DOMAIN-CONTAINING PROTEIN"/>
    <property type="match status" value="1"/>
</dbReference>
<organism evidence="3 4">
    <name type="scientific">Microthlaspi erraticum</name>
    <dbReference type="NCBI Taxonomy" id="1685480"/>
    <lineage>
        <taxon>Eukaryota</taxon>
        <taxon>Viridiplantae</taxon>
        <taxon>Streptophyta</taxon>
        <taxon>Embryophyta</taxon>
        <taxon>Tracheophyta</taxon>
        <taxon>Spermatophyta</taxon>
        <taxon>Magnoliopsida</taxon>
        <taxon>eudicotyledons</taxon>
        <taxon>Gunneridae</taxon>
        <taxon>Pentapetalae</taxon>
        <taxon>rosids</taxon>
        <taxon>malvids</taxon>
        <taxon>Brassicales</taxon>
        <taxon>Brassicaceae</taxon>
        <taxon>Coluteocarpeae</taxon>
        <taxon>Microthlaspi</taxon>
    </lineage>
</organism>